<evidence type="ECO:0000259" key="6">
    <source>
        <dbReference type="PROSITE" id="PS51005"/>
    </source>
</evidence>
<feature type="region of interest" description="Disordered" evidence="5">
    <location>
        <begin position="251"/>
        <end position="274"/>
    </location>
</feature>
<keyword evidence="4" id="KW-0539">Nucleus</keyword>
<dbReference type="GO" id="GO:0006355">
    <property type="term" value="P:regulation of DNA-templated transcription"/>
    <property type="evidence" value="ECO:0007669"/>
    <property type="project" value="InterPro"/>
</dbReference>
<dbReference type="Pfam" id="PF02365">
    <property type="entry name" value="NAM"/>
    <property type="match status" value="1"/>
</dbReference>
<keyword evidence="3" id="KW-0804">Transcription</keyword>
<sequence>MASGHESFPQIEASADTSTAVNVITSPGAHACAHHLRKDHENVLSGLNNTSTTLSSPSDSRLVDNGNKNHNVVKDDDDAYNNDAIDRDKDYFDTFPPGYRFCPMDSELIVCYLKKKILGELLPRNQIREVNLYRQNPDTISGRYPSMGDNQWFFFTPRDKKYLNGSRPNRAAGTGYWKATGADKNIHCNGVTVGVRKTLVFYEGRPPKGVKTSWIMHEYRVLGHHKSKSANDMRLDDYVLCKIYKKNHKSFKARQRNNDNHGSVNQSNDGNHDDEVVQQDELGEEKGSLFDPPPGSNEQSGCPYTYQANYTYPHLESFYQYPPSEQFPMLAGIQPPSIEPATNPDIAKYISNFPPHYYHHGAKPISSFMHPSLFPPIPPVNPALYPPTLTINAPNLNGVFKPVGGGNIGHMVVQDNLDLPMDFIDYGNASSVDPYLDLDKLSSHGFESPSMPQDSHGSQDS</sequence>
<reference evidence="7" key="1">
    <citation type="submission" date="2021-11" db="EMBL/GenBank/DDBJ databases">
        <title>Isolation, molecular characterization and expression analysis of transcription factors in Coffee.</title>
        <authorList>
            <person name="Mishra M.K."/>
            <person name="Huded A.K.C."/>
            <person name="Jingade P."/>
        </authorList>
    </citation>
    <scope>NUCLEOTIDE SEQUENCE</scope>
</reference>
<dbReference type="InterPro" id="IPR036093">
    <property type="entry name" value="NAC_dom_sf"/>
</dbReference>
<evidence type="ECO:0000256" key="4">
    <source>
        <dbReference type="ARBA" id="ARBA00023242"/>
    </source>
</evidence>
<dbReference type="GO" id="GO:0003677">
    <property type="term" value="F:DNA binding"/>
    <property type="evidence" value="ECO:0007669"/>
    <property type="project" value="UniProtKB-KW"/>
</dbReference>
<dbReference type="InterPro" id="IPR003441">
    <property type="entry name" value="NAC-dom"/>
</dbReference>
<feature type="compositionally biased region" description="Low complexity" evidence="5">
    <location>
        <begin position="45"/>
        <end position="70"/>
    </location>
</feature>
<evidence type="ECO:0000256" key="3">
    <source>
        <dbReference type="ARBA" id="ARBA00023163"/>
    </source>
</evidence>
<dbReference type="PANTHER" id="PTHR31719:SF160">
    <property type="entry name" value="NAC TRANSCRIPTION FACTOR 29-LIKE"/>
    <property type="match status" value="1"/>
</dbReference>
<protein>
    <submittedName>
        <fullName evidence="7">NAC25</fullName>
    </submittedName>
</protein>
<evidence type="ECO:0000256" key="2">
    <source>
        <dbReference type="ARBA" id="ARBA00023125"/>
    </source>
</evidence>
<feature type="domain" description="NAC" evidence="6">
    <location>
        <begin position="95"/>
        <end position="246"/>
    </location>
</feature>
<accession>A0A9E8GJY8</accession>
<evidence type="ECO:0000256" key="1">
    <source>
        <dbReference type="ARBA" id="ARBA00023015"/>
    </source>
</evidence>
<evidence type="ECO:0000313" key="7">
    <source>
        <dbReference type="EMBL" id="UZV46053.1"/>
    </source>
</evidence>
<dbReference type="Gene3D" id="2.170.150.80">
    <property type="entry name" value="NAC domain"/>
    <property type="match status" value="1"/>
</dbReference>
<dbReference type="AlphaFoldDB" id="A0A9E8GJY8"/>
<proteinExistence type="predicted"/>
<dbReference type="EMBL" id="OL627354">
    <property type="protein sequence ID" value="UZV46053.1"/>
    <property type="molecule type" value="Genomic_DNA"/>
</dbReference>
<keyword evidence="2" id="KW-0238">DNA-binding</keyword>
<feature type="compositionally biased region" description="Polar residues" evidence="5">
    <location>
        <begin position="260"/>
        <end position="269"/>
    </location>
</feature>
<evidence type="ECO:0000256" key="5">
    <source>
        <dbReference type="SAM" id="MobiDB-lite"/>
    </source>
</evidence>
<organism evidence="7">
    <name type="scientific">Nostolachma jenkinsii</name>
    <dbReference type="NCBI Taxonomy" id="2909617"/>
    <lineage>
        <taxon>Eukaryota</taxon>
        <taxon>Viridiplantae</taxon>
        <taxon>Streptophyta</taxon>
        <taxon>Embryophyta</taxon>
        <taxon>Tracheophyta</taxon>
        <taxon>Spermatophyta</taxon>
        <taxon>Magnoliopsida</taxon>
        <taxon>eudicotyledons</taxon>
        <taxon>Gunneridae</taxon>
        <taxon>Pentapetalae</taxon>
        <taxon>asterids</taxon>
        <taxon>lamiids</taxon>
        <taxon>Gentianales</taxon>
        <taxon>Rubiaceae</taxon>
        <taxon>Ixoroideae</taxon>
        <taxon>Gardenieae complex</taxon>
        <taxon>Bertiereae - Coffeeae clade</taxon>
        <taxon>Coffeeae</taxon>
        <taxon>Nostolachma</taxon>
    </lineage>
</organism>
<keyword evidence="1" id="KW-0805">Transcription regulation</keyword>
<dbReference type="PROSITE" id="PS51005">
    <property type="entry name" value="NAC"/>
    <property type="match status" value="1"/>
</dbReference>
<dbReference type="SUPFAM" id="SSF101941">
    <property type="entry name" value="NAC domain"/>
    <property type="match status" value="1"/>
</dbReference>
<name>A0A9E8GJY8_9GENT</name>
<feature type="region of interest" description="Disordered" evidence="5">
    <location>
        <begin position="45"/>
        <end position="80"/>
    </location>
</feature>
<dbReference type="PANTHER" id="PTHR31719">
    <property type="entry name" value="NAC TRANSCRIPTION FACTOR 56"/>
    <property type="match status" value="1"/>
</dbReference>